<dbReference type="Proteomes" id="UP001207468">
    <property type="component" value="Unassembled WGS sequence"/>
</dbReference>
<feature type="non-terminal residue" evidence="1">
    <location>
        <position position="1088"/>
    </location>
</feature>
<organism evidence="1 2">
    <name type="scientific">Russula earlei</name>
    <dbReference type="NCBI Taxonomy" id="71964"/>
    <lineage>
        <taxon>Eukaryota</taxon>
        <taxon>Fungi</taxon>
        <taxon>Dikarya</taxon>
        <taxon>Basidiomycota</taxon>
        <taxon>Agaricomycotina</taxon>
        <taxon>Agaricomycetes</taxon>
        <taxon>Russulales</taxon>
        <taxon>Russulaceae</taxon>
        <taxon>Russula</taxon>
    </lineage>
</organism>
<evidence type="ECO:0000313" key="1">
    <source>
        <dbReference type="EMBL" id="KAI9459106.1"/>
    </source>
</evidence>
<accession>A0ACC0U2W5</accession>
<protein>
    <submittedName>
        <fullName evidence="1">Uncharacterized protein</fullName>
    </submittedName>
</protein>
<keyword evidence="2" id="KW-1185">Reference proteome</keyword>
<reference evidence="1" key="1">
    <citation type="submission" date="2021-03" db="EMBL/GenBank/DDBJ databases">
        <title>Evolutionary priming and transition to the ectomycorrhizal habit in an iconic lineage of mushroom-forming fungi: is preadaptation a requirement?</title>
        <authorList>
            <consortium name="DOE Joint Genome Institute"/>
            <person name="Looney B.P."/>
            <person name="Miyauchi S."/>
            <person name="Morin E."/>
            <person name="Drula E."/>
            <person name="Courty P.E."/>
            <person name="Chicoki N."/>
            <person name="Fauchery L."/>
            <person name="Kohler A."/>
            <person name="Kuo A."/>
            <person name="LaButti K."/>
            <person name="Pangilinan J."/>
            <person name="Lipzen A."/>
            <person name="Riley R."/>
            <person name="Andreopoulos W."/>
            <person name="He G."/>
            <person name="Johnson J."/>
            <person name="Barry K.W."/>
            <person name="Grigoriev I.V."/>
            <person name="Nagy L."/>
            <person name="Hibbett D."/>
            <person name="Henrissat B."/>
            <person name="Matheny P.B."/>
            <person name="Labbe J."/>
            <person name="Martin A.F."/>
        </authorList>
    </citation>
    <scope>NUCLEOTIDE SEQUENCE</scope>
    <source>
        <strain evidence="1">BPL698</strain>
    </source>
</reference>
<gene>
    <name evidence="1" type="ORF">F5148DRAFT_1219463</name>
</gene>
<sequence>MEHTGGPHTVKGAGSASKETPIYRRRSFLISLTIISLTGIGLLFVLLYPVVKAVAQHVMNTSTLNVDRVVISGPTNTSFSLHLDSWVSHAGIFSAQIDFTQALRVSWVNDSEEVSLGYFNLEPLHIQKKRAYINQTTDFTITNQGTFAQFTRYMVMSKNFTWRLRSDGLHVQVMKLPISKGISLNKDLIFSGTFVLKDFQLPSNSPEGGIDFYSVTTLINPSPFQLSLGTVVFNLFYDDIYLGTGIGINTTLARTTVALSGRLVPHNSSESELAVLGHLFTQYINYDTLPVVARAASILQNGNTSVTWLSEGFQALTLHVLCKNPTPRDLIQSISIKLPFGFDMDIKALEQNISVSSGGAPFAELVVPKGAITTDVQQRIIYITFSKSHSSSSWLRRQFPLCNLSRPTRPLPDCRGSFRGPPLVISLDVNRGFPDYLLIKVNSTLYNPRGAGDVEFDLSFQSFVQTNLLLLPGDESYLIDVYFQPHPDVVTVGRVLLEHYLQGVTSDIAIQGSQDSTMIDSLKAAMSAIRLTPVEIPALQRNLISSAQVELPTNVVQTGMACASFTLDNPFTAGISVFEISSTVTYQQLIIGTIDRLDLSSSPVHADGHSSITSQLLPFKPNLEPFTLVQVLLAGAQNNHVDLGPLVELFNIVVQNPSYYPPITATVGMDAPSCISGKQFSVADAILESLKNLMVTLDIESQVKVDDYPIELSFKQYNVTVITDKSALYLIGAVAPPIVQTLVDNANVTFNAAYITNLTDGGFDLALYGSLTNIGPLNALIEFVDPSVLLPMLVSLTITRMPTSRLLTNTSEFQYSVLDDHTYSVAWRFIGFATFLLHNASFTWTIHTNNLRVIALGTIFDGVSLSKDITLKAFNGLPSITISDFQLPSDDPAGGIHIEADSVITSPSQVGIDLGTVVFHASFEGTHIGPLSCASMDLAPESETKAHLSGRITPKSSTELIAIGRLFSEFLVGHNQNLIIQGDLVQPSGNVAVGWLSSAFKTLELQVILPGQTYEIVESITIYDLEVMMTEQDEAFAPLASSRRIVARYKNPFGFSLQVFQASEDIILGAGGEDAIDLKLPLSNTVGG</sequence>
<evidence type="ECO:0000313" key="2">
    <source>
        <dbReference type="Proteomes" id="UP001207468"/>
    </source>
</evidence>
<name>A0ACC0U2W5_9AGAM</name>
<dbReference type="EMBL" id="JAGFNK010000202">
    <property type="protein sequence ID" value="KAI9459106.1"/>
    <property type="molecule type" value="Genomic_DNA"/>
</dbReference>
<comment type="caution">
    <text evidence="1">The sequence shown here is derived from an EMBL/GenBank/DDBJ whole genome shotgun (WGS) entry which is preliminary data.</text>
</comment>
<proteinExistence type="predicted"/>